<comment type="subcellular location">
    <subcellularLocation>
        <location evidence="1">Cell inner membrane</location>
        <topology evidence="1">Single-pass membrane protein</topology>
    </subcellularLocation>
</comment>
<evidence type="ECO:0000256" key="4">
    <source>
        <dbReference type="ARBA" id="ARBA00022481"/>
    </source>
</evidence>
<evidence type="ECO:0000256" key="10">
    <source>
        <dbReference type="ARBA" id="ARBA00030775"/>
    </source>
</evidence>
<evidence type="ECO:0000256" key="1">
    <source>
        <dbReference type="ARBA" id="ARBA00004377"/>
    </source>
</evidence>
<dbReference type="Gene3D" id="3.55.40.10">
    <property type="entry name" value="minor pseudopilin epsh domain"/>
    <property type="match status" value="1"/>
</dbReference>
<evidence type="ECO:0000313" key="13">
    <source>
        <dbReference type="EMBL" id="MCG7937824.1"/>
    </source>
</evidence>
<keyword evidence="8 11" id="KW-0472">Membrane</keyword>
<feature type="domain" description="General secretion pathway GspH" evidence="12">
    <location>
        <begin position="52"/>
        <end position="169"/>
    </location>
</feature>
<dbReference type="EMBL" id="JAEPDI010000001">
    <property type="protein sequence ID" value="MCG7937824.1"/>
    <property type="molecule type" value="Genomic_DNA"/>
</dbReference>
<name>A0A9E4K2H3_9GAMM</name>
<keyword evidence="6 11" id="KW-0812">Transmembrane</keyword>
<dbReference type="GO" id="GO:0005886">
    <property type="term" value="C:plasma membrane"/>
    <property type="evidence" value="ECO:0007669"/>
    <property type="project" value="UniProtKB-SubCell"/>
</dbReference>
<evidence type="ECO:0000256" key="7">
    <source>
        <dbReference type="ARBA" id="ARBA00022989"/>
    </source>
</evidence>
<keyword evidence="3" id="KW-1003">Cell membrane</keyword>
<keyword evidence="7 11" id="KW-1133">Transmembrane helix</keyword>
<gene>
    <name evidence="13" type="ORF">JAZ04_03050</name>
</gene>
<organism evidence="13 14">
    <name type="scientific">Candidatus Thiodiazotropha lotti</name>
    <dbReference type="NCBI Taxonomy" id="2792787"/>
    <lineage>
        <taxon>Bacteria</taxon>
        <taxon>Pseudomonadati</taxon>
        <taxon>Pseudomonadota</taxon>
        <taxon>Gammaproteobacteria</taxon>
        <taxon>Chromatiales</taxon>
        <taxon>Sedimenticolaceae</taxon>
        <taxon>Candidatus Thiodiazotropha</taxon>
    </lineage>
</organism>
<dbReference type="InterPro" id="IPR022346">
    <property type="entry name" value="T2SS_GspH"/>
</dbReference>
<comment type="caution">
    <text evidence="13">The sequence shown here is derived from an EMBL/GenBank/DDBJ whole genome shotgun (WGS) entry which is preliminary data.</text>
</comment>
<evidence type="ECO:0000256" key="3">
    <source>
        <dbReference type="ARBA" id="ARBA00022475"/>
    </source>
</evidence>
<dbReference type="AlphaFoldDB" id="A0A9E4K2H3"/>
<dbReference type="Proteomes" id="UP000886687">
    <property type="component" value="Unassembled WGS sequence"/>
</dbReference>
<evidence type="ECO:0000256" key="11">
    <source>
        <dbReference type="SAM" id="Phobius"/>
    </source>
</evidence>
<dbReference type="GO" id="GO:0015627">
    <property type="term" value="C:type II protein secretion system complex"/>
    <property type="evidence" value="ECO:0007669"/>
    <property type="project" value="InterPro"/>
</dbReference>
<reference evidence="13" key="1">
    <citation type="journal article" date="2021" name="Proc. Natl. Acad. Sci. U.S.A.">
        <title>Global biogeography of chemosynthetic symbionts reveals both localized and globally distributed symbiont groups. .</title>
        <authorList>
            <person name="Osvatic J.T."/>
            <person name="Wilkins L.G.E."/>
            <person name="Leibrecht L."/>
            <person name="Leray M."/>
            <person name="Zauner S."/>
            <person name="Polzin J."/>
            <person name="Camacho Y."/>
            <person name="Gros O."/>
            <person name="van Gils J.A."/>
            <person name="Eisen J.A."/>
            <person name="Petersen J.M."/>
            <person name="Yuen B."/>
        </authorList>
    </citation>
    <scope>NUCLEOTIDE SEQUENCE</scope>
    <source>
        <strain evidence="13">MAGL173</strain>
    </source>
</reference>
<evidence type="ECO:0000256" key="9">
    <source>
        <dbReference type="ARBA" id="ARBA00025772"/>
    </source>
</evidence>
<evidence type="ECO:0000313" key="14">
    <source>
        <dbReference type="Proteomes" id="UP000886687"/>
    </source>
</evidence>
<accession>A0A9E4K2H3</accession>
<keyword evidence="4" id="KW-0488">Methylation</keyword>
<evidence type="ECO:0000259" key="12">
    <source>
        <dbReference type="Pfam" id="PF12019"/>
    </source>
</evidence>
<dbReference type="GO" id="GO:0015628">
    <property type="term" value="P:protein secretion by the type II secretion system"/>
    <property type="evidence" value="ECO:0007669"/>
    <property type="project" value="InterPro"/>
</dbReference>
<evidence type="ECO:0000256" key="8">
    <source>
        <dbReference type="ARBA" id="ARBA00023136"/>
    </source>
</evidence>
<dbReference type="InterPro" id="IPR045584">
    <property type="entry name" value="Pilin-like"/>
</dbReference>
<sequence length="187" mass="20649">MTSSCLACPYRICGITLFEMILALAVLTILIAIGAPSLTNLSIRNEQTTSLNGFLSHFYLARSLAIQQEQHIIICPTSGGERCREEAIWSDGLIIFEDSRRDGVLGSDEPILAKYLLPEHSELTIQSSEHRKRVVYHGDGRPSGYNLTLSFCDPKERIEPKALIVNNVGRIRISKRGAGDAPLKCGH</sequence>
<dbReference type="Pfam" id="PF12019">
    <property type="entry name" value="GspH"/>
    <property type="match status" value="1"/>
</dbReference>
<evidence type="ECO:0000256" key="5">
    <source>
        <dbReference type="ARBA" id="ARBA00022519"/>
    </source>
</evidence>
<evidence type="ECO:0000256" key="6">
    <source>
        <dbReference type="ARBA" id="ARBA00022692"/>
    </source>
</evidence>
<comment type="similarity">
    <text evidence="9">Belongs to the GSP H family.</text>
</comment>
<feature type="transmembrane region" description="Helical" evidence="11">
    <location>
        <begin position="12"/>
        <end position="35"/>
    </location>
</feature>
<dbReference type="SUPFAM" id="SSF54523">
    <property type="entry name" value="Pili subunits"/>
    <property type="match status" value="1"/>
</dbReference>
<proteinExistence type="inferred from homology"/>
<protein>
    <recommendedName>
        <fullName evidence="2">Type II secretion system protein H</fullName>
    </recommendedName>
    <alternativeName>
        <fullName evidence="10">General secretion pathway protein H</fullName>
    </alternativeName>
</protein>
<evidence type="ECO:0000256" key="2">
    <source>
        <dbReference type="ARBA" id="ARBA00021549"/>
    </source>
</evidence>
<keyword evidence="5" id="KW-0997">Cell inner membrane</keyword>